<proteinExistence type="predicted"/>
<reference evidence="3" key="2">
    <citation type="submission" date="2021-04" db="EMBL/GenBank/DDBJ databases">
        <authorList>
            <person name="Gilroy R."/>
        </authorList>
    </citation>
    <scope>NUCLEOTIDE SEQUENCE</scope>
    <source>
        <strain evidence="3">ChiGjej6B6-1540</strain>
    </source>
</reference>
<evidence type="ECO:0000313" key="3">
    <source>
        <dbReference type="EMBL" id="HIW94651.1"/>
    </source>
</evidence>
<feature type="compositionally biased region" description="Acidic residues" evidence="1">
    <location>
        <begin position="148"/>
        <end position="165"/>
    </location>
</feature>
<dbReference type="PANTHER" id="PTHR37938">
    <property type="entry name" value="BLL0215 PROTEIN"/>
    <property type="match status" value="1"/>
</dbReference>
<protein>
    <submittedName>
        <fullName evidence="3">PH domain-containing protein</fullName>
    </submittedName>
</protein>
<sequence length="165" mass="19501">MGRAWSISPNSHRPPWPGVPPRVSLDKIWRFIHLMKTISYLWQDRKRICGLPITFTKYSLTEDRLFRETGLLSLKEEEVLLYRVRDLELRRSLGQRIFGVGTVCVHSSDKTTPHLDLVNVKHPREVKETIFQAVEQVKNQRRMRTTELVDDGEDELYDDEHDEME</sequence>
<name>A0A9D1UPW5_9FIRM</name>
<dbReference type="Proteomes" id="UP000824192">
    <property type="component" value="Unassembled WGS sequence"/>
</dbReference>
<feature type="domain" description="YdbS-like PH" evidence="2">
    <location>
        <begin position="55"/>
        <end position="130"/>
    </location>
</feature>
<organism evidence="3 4">
    <name type="scientific">Candidatus Flavonifractor merdipullorum</name>
    <dbReference type="NCBI Taxonomy" id="2838590"/>
    <lineage>
        <taxon>Bacteria</taxon>
        <taxon>Bacillati</taxon>
        <taxon>Bacillota</taxon>
        <taxon>Clostridia</taxon>
        <taxon>Eubacteriales</taxon>
        <taxon>Oscillospiraceae</taxon>
        <taxon>Flavonifractor</taxon>
    </lineage>
</organism>
<comment type="caution">
    <text evidence="3">The sequence shown here is derived from an EMBL/GenBank/DDBJ whole genome shotgun (WGS) entry which is preliminary data.</text>
</comment>
<gene>
    <name evidence="3" type="ORF">H9868_08970</name>
</gene>
<evidence type="ECO:0000259" key="2">
    <source>
        <dbReference type="Pfam" id="PF03703"/>
    </source>
</evidence>
<dbReference type="InterPro" id="IPR005182">
    <property type="entry name" value="YdbS-like_PH"/>
</dbReference>
<dbReference type="PANTHER" id="PTHR37938:SF1">
    <property type="entry name" value="BLL0215 PROTEIN"/>
    <property type="match status" value="1"/>
</dbReference>
<dbReference type="EMBL" id="DXGA01000193">
    <property type="protein sequence ID" value="HIW94651.1"/>
    <property type="molecule type" value="Genomic_DNA"/>
</dbReference>
<reference evidence="3" key="1">
    <citation type="journal article" date="2021" name="PeerJ">
        <title>Extensive microbial diversity within the chicken gut microbiome revealed by metagenomics and culture.</title>
        <authorList>
            <person name="Gilroy R."/>
            <person name="Ravi A."/>
            <person name="Getino M."/>
            <person name="Pursley I."/>
            <person name="Horton D.L."/>
            <person name="Alikhan N.F."/>
            <person name="Baker D."/>
            <person name="Gharbi K."/>
            <person name="Hall N."/>
            <person name="Watson M."/>
            <person name="Adriaenssens E.M."/>
            <person name="Foster-Nyarko E."/>
            <person name="Jarju S."/>
            <person name="Secka A."/>
            <person name="Antonio M."/>
            <person name="Oren A."/>
            <person name="Chaudhuri R.R."/>
            <person name="La Ragione R."/>
            <person name="Hildebrand F."/>
            <person name="Pallen M.J."/>
        </authorList>
    </citation>
    <scope>NUCLEOTIDE SEQUENCE</scope>
    <source>
        <strain evidence="3">ChiGjej6B6-1540</strain>
    </source>
</reference>
<evidence type="ECO:0000313" key="4">
    <source>
        <dbReference type="Proteomes" id="UP000824192"/>
    </source>
</evidence>
<evidence type="ECO:0000256" key="1">
    <source>
        <dbReference type="SAM" id="MobiDB-lite"/>
    </source>
</evidence>
<dbReference type="Pfam" id="PF03703">
    <property type="entry name" value="bPH_2"/>
    <property type="match status" value="1"/>
</dbReference>
<accession>A0A9D1UPW5</accession>
<feature type="region of interest" description="Disordered" evidence="1">
    <location>
        <begin position="144"/>
        <end position="165"/>
    </location>
</feature>
<dbReference type="AlphaFoldDB" id="A0A9D1UPW5"/>